<organism evidence="8 9">
    <name type="scientific">Sporocytophaga myxococcoides</name>
    <dbReference type="NCBI Taxonomy" id="153721"/>
    <lineage>
        <taxon>Bacteria</taxon>
        <taxon>Pseudomonadati</taxon>
        <taxon>Bacteroidota</taxon>
        <taxon>Cytophagia</taxon>
        <taxon>Cytophagales</taxon>
        <taxon>Cytophagaceae</taxon>
        <taxon>Sporocytophaga</taxon>
    </lineage>
</organism>
<evidence type="ECO:0000313" key="9">
    <source>
        <dbReference type="Proteomes" id="UP000030185"/>
    </source>
</evidence>
<evidence type="ECO:0000256" key="6">
    <source>
        <dbReference type="RuleBase" id="RU003983"/>
    </source>
</evidence>
<keyword evidence="2" id="KW-0479">Metal-binding</keyword>
<keyword evidence="5 6" id="KW-0482">Metalloprotease</keyword>
<dbReference type="eggNOG" id="COG0501">
    <property type="taxonomic scope" value="Bacteria"/>
</dbReference>
<evidence type="ECO:0000256" key="3">
    <source>
        <dbReference type="ARBA" id="ARBA00022801"/>
    </source>
</evidence>
<gene>
    <name evidence="8" type="ORF">MYP_3407</name>
</gene>
<evidence type="ECO:0000313" key="8">
    <source>
        <dbReference type="EMBL" id="GAL86178.1"/>
    </source>
</evidence>
<dbReference type="STRING" id="153721.MYP_3407"/>
<dbReference type="PANTHER" id="PTHR22726">
    <property type="entry name" value="METALLOENDOPEPTIDASE OMA1"/>
    <property type="match status" value="1"/>
</dbReference>
<feature type="domain" description="Peptidase M48" evidence="7">
    <location>
        <begin position="69"/>
        <end position="254"/>
    </location>
</feature>
<evidence type="ECO:0000256" key="2">
    <source>
        <dbReference type="ARBA" id="ARBA00022723"/>
    </source>
</evidence>
<accession>A0A098LJ41</accession>
<dbReference type="InterPro" id="IPR001915">
    <property type="entry name" value="Peptidase_M48"/>
</dbReference>
<dbReference type="GO" id="GO:0004222">
    <property type="term" value="F:metalloendopeptidase activity"/>
    <property type="evidence" value="ECO:0007669"/>
    <property type="project" value="InterPro"/>
</dbReference>
<name>A0A098LJ41_9BACT</name>
<evidence type="ECO:0000259" key="7">
    <source>
        <dbReference type="Pfam" id="PF01435"/>
    </source>
</evidence>
<keyword evidence="9" id="KW-1185">Reference proteome</keyword>
<dbReference type="GO" id="GO:0046872">
    <property type="term" value="F:metal ion binding"/>
    <property type="evidence" value="ECO:0007669"/>
    <property type="project" value="UniProtKB-KW"/>
</dbReference>
<dbReference type="Proteomes" id="UP000030185">
    <property type="component" value="Unassembled WGS sequence"/>
</dbReference>
<dbReference type="PANTHER" id="PTHR22726:SF1">
    <property type="entry name" value="METALLOENDOPEPTIDASE OMA1, MITOCHONDRIAL"/>
    <property type="match status" value="1"/>
</dbReference>
<protein>
    <submittedName>
        <fullName evidence="8">Peptidase M48</fullName>
    </submittedName>
</protein>
<comment type="cofactor">
    <cofactor evidence="6">
        <name>Zn(2+)</name>
        <dbReference type="ChEBI" id="CHEBI:29105"/>
    </cofactor>
    <text evidence="6">Binds 1 zinc ion per subunit.</text>
</comment>
<evidence type="ECO:0000256" key="4">
    <source>
        <dbReference type="ARBA" id="ARBA00022833"/>
    </source>
</evidence>
<dbReference type="CDD" id="cd07331">
    <property type="entry name" value="M48C_Oma1_like"/>
    <property type="match status" value="1"/>
</dbReference>
<keyword evidence="4 6" id="KW-0862">Zinc</keyword>
<dbReference type="GO" id="GO:0016020">
    <property type="term" value="C:membrane"/>
    <property type="evidence" value="ECO:0007669"/>
    <property type="project" value="TreeGrafter"/>
</dbReference>
<dbReference type="Pfam" id="PF01435">
    <property type="entry name" value="Peptidase_M48"/>
    <property type="match status" value="1"/>
</dbReference>
<evidence type="ECO:0000256" key="5">
    <source>
        <dbReference type="ARBA" id="ARBA00023049"/>
    </source>
</evidence>
<reference evidence="8 9" key="1">
    <citation type="submission" date="2014-09" db="EMBL/GenBank/DDBJ databases">
        <title>Sporocytophaga myxococcoides PG-01 genome sequencing.</title>
        <authorList>
            <person name="Liu L."/>
            <person name="Gao P.J."/>
            <person name="Chen G.J."/>
            <person name="Wang L.S."/>
        </authorList>
    </citation>
    <scope>NUCLEOTIDE SEQUENCE [LARGE SCALE GENOMIC DNA]</scope>
    <source>
        <strain evidence="8 9">PG-01</strain>
    </source>
</reference>
<dbReference type="EMBL" id="BBLT01000007">
    <property type="protein sequence ID" value="GAL86178.1"/>
    <property type="molecule type" value="Genomic_DNA"/>
</dbReference>
<dbReference type="InterPro" id="IPR051156">
    <property type="entry name" value="Mito/Outer_Membr_Metalloprot"/>
</dbReference>
<keyword evidence="1 6" id="KW-0645">Protease</keyword>
<dbReference type="RefSeq" id="WP_045465683.1">
    <property type="nucleotide sequence ID" value="NZ_BBLT01000007.1"/>
</dbReference>
<proteinExistence type="inferred from homology"/>
<dbReference type="OrthoDB" id="9810445at2"/>
<dbReference type="GO" id="GO:0051603">
    <property type="term" value="P:proteolysis involved in protein catabolic process"/>
    <property type="evidence" value="ECO:0007669"/>
    <property type="project" value="TreeGrafter"/>
</dbReference>
<comment type="caution">
    <text evidence="8">The sequence shown here is derived from an EMBL/GenBank/DDBJ whole genome shotgun (WGS) entry which is preliminary data.</text>
</comment>
<dbReference type="AlphaFoldDB" id="A0A098LJ41"/>
<keyword evidence="3 6" id="KW-0378">Hydrolase</keyword>
<evidence type="ECO:0000256" key="1">
    <source>
        <dbReference type="ARBA" id="ARBA00022670"/>
    </source>
</evidence>
<dbReference type="Gene3D" id="3.30.2010.10">
    <property type="entry name" value="Metalloproteases ('zincins'), catalytic domain"/>
    <property type="match status" value="1"/>
</dbReference>
<comment type="similarity">
    <text evidence="6">Belongs to the peptidase M48 family.</text>
</comment>
<sequence>MKTKIILSSLLTLSLLQCQKVPVTGRRQLDFIPATEMQSMSYTSYKEFLGTNQLSSNAEKTAMVKRVGENIQRAVEQYMSQNNLSSKLKGFQWEFNLVEDPTVNAWCMPGGKVVVYTGILPVTQDETGLAVVLGHEIAHAIAEHGSERMSQELITQMGGTALNIALTSKPAETKALFNTVYNTGSQVAVLLPYSRLHETEADHLGLIFMAIAGYDPSKAVDFWQRMKAQGGTKPPQILSTHPSDEQRIQKIQKELPEAMKYYKKG</sequence>